<dbReference type="Proteomes" id="UP001500751">
    <property type="component" value="Unassembled WGS sequence"/>
</dbReference>
<protein>
    <recommendedName>
        <fullName evidence="1">non-specific serine/threonine protein kinase</fullName>
        <ecNumber evidence="1">2.7.11.1</ecNumber>
    </recommendedName>
</protein>
<feature type="region of interest" description="Disordered" evidence="8">
    <location>
        <begin position="312"/>
        <end position="453"/>
    </location>
</feature>
<dbReference type="Gene3D" id="3.30.200.20">
    <property type="entry name" value="Phosphorylase Kinase, domain 1"/>
    <property type="match status" value="1"/>
</dbReference>
<feature type="compositionally biased region" description="Low complexity" evidence="8">
    <location>
        <begin position="390"/>
        <end position="407"/>
    </location>
</feature>
<comment type="caution">
    <text evidence="11">The sequence shown here is derived from an EMBL/GenBank/DDBJ whole genome shotgun (WGS) entry which is preliminary data.</text>
</comment>
<dbReference type="EC" id="2.7.11.1" evidence="1"/>
<evidence type="ECO:0000259" key="10">
    <source>
        <dbReference type="PROSITE" id="PS50011"/>
    </source>
</evidence>
<keyword evidence="9" id="KW-0472">Membrane</keyword>
<dbReference type="InterPro" id="IPR000719">
    <property type="entry name" value="Prot_kinase_dom"/>
</dbReference>
<gene>
    <name evidence="11" type="ORF">GCM10009839_37450</name>
</gene>
<evidence type="ECO:0000256" key="2">
    <source>
        <dbReference type="ARBA" id="ARBA00022527"/>
    </source>
</evidence>
<keyword evidence="5" id="KW-0418">Kinase</keyword>
<dbReference type="SUPFAM" id="SSF56112">
    <property type="entry name" value="Protein kinase-like (PK-like)"/>
    <property type="match status" value="1"/>
</dbReference>
<dbReference type="InterPro" id="IPR017441">
    <property type="entry name" value="Protein_kinase_ATP_BS"/>
</dbReference>
<evidence type="ECO:0000313" key="11">
    <source>
        <dbReference type="EMBL" id="GAA2033540.1"/>
    </source>
</evidence>
<organism evidence="11 12">
    <name type="scientific">Catenulispora yoronensis</name>
    <dbReference type="NCBI Taxonomy" id="450799"/>
    <lineage>
        <taxon>Bacteria</taxon>
        <taxon>Bacillati</taxon>
        <taxon>Actinomycetota</taxon>
        <taxon>Actinomycetes</taxon>
        <taxon>Catenulisporales</taxon>
        <taxon>Catenulisporaceae</taxon>
        <taxon>Catenulispora</taxon>
    </lineage>
</organism>
<feature type="region of interest" description="Disordered" evidence="8">
    <location>
        <begin position="486"/>
        <end position="572"/>
    </location>
</feature>
<keyword evidence="9" id="KW-0812">Transmembrane</keyword>
<evidence type="ECO:0000256" key="8">
    <source>
        <dbReference type="SAM" id="MobiDB-lite"/>
    </source>
</evidence>
<feature type="domain" description="Protein kinase" evidence="10">
    <location>
        <begin position="24"/>
        <end position="282"/>
    </location>
</feature>
<name>A0ABP5FXF4_9ACTN</name>
<keyword evidence="3" id="KW-0808">Transferase</keyword>
<evidence type="ECO:0000256" key="3">
    <source>
        <dbReference type="ARBA" id="ARBA00022679"/>
    </source>
</evidence>
<keyword evidence="4 7" id="KW-0547">Nucleotide-binding</keyword>
<dbReference type="PROSITE" id="PS50011">
    <property type="entry name" value="PROTEIN_KINASE_DOM"/>
    <property type="match status" value="1"/>
</dbReference>
<feature type="binding site" evidence="7">
    <location>
        <position position="53"/>
    </location>
    <ligand>
        <name>ATP</name>
        <dbReference type="ChEBI" id="CHEBI:30616"/>
    </ligand>
</feature>
<keyword evidence="9" id="KW-1133">Transmembrane helix</keyword>
<dbReference type="PROSITE" id="PS00108">
    <property type="entry name" value="PROTEIN_KINASE_ST"/>
    <property type="match status" value="1"/>
</dbReference>
<dbReference type="Gene3D" id="1.10.510.10">
    <property type="entry name" value="Transferase(Phosphotransferase) domain 1"/>
    <property type="match status" value="1"/>
</dbReference>
<dbReference type="PANTHER" id="PTHR43289:SF6">
    <property type="entry name" value="SERINE_THREONINE-PROTEIN KINASE NEKL-3"/>
    <property type="match status" value="1"/>
</dbReference>
<feature type="compositionally biased region" description="Low complexity" evidence="8">
    <location>
        <begin position="417"/>
        <end position="432"/>
    </location>
</feature>
<dbReference type="SMART" id="SM00220">
    <property type="entry name" value="S_TKc"/>
    <property type="match status" value="1"/>
</dbReference>
<evidence type="ECO:0000256" key="6">
    <source>
        <dbReference type="ARBA" id="ARBA00022840"/>
    </source>
</evidence>
<feature type="compositionally biased region" description="Pro residues" evidence="8">
    <location>
        <begin position="379"/>
        <end position="389"/>
    </location>
</feature>
<feature type="compositionally biased region" description="Low complexity" evidence="8">
    <location>
        <begin position="537"/>
        <end position="569"/>
    </location>
</feature>
<keyword evidence="2" id="KW-0723">Serine/threonine-protein kinase</keyword>
<dbReference type="InterPro" id="IPR008271">
    <property type="entry name" value="Ser/Thr_kinase_AS"/>
</dbReference>
<proteinExistence type="predicted"/>
<evidence type="ECO:0000256" key="5">
    <source>
        <dbReference type="ARBA" id="ARBA00022777"/>
    </source>
</evidence>
<dbReference type="Pfam" id="PF00069">
    <property type="entry name" value="Pkinase"/>
    <property type="match status" value="1"/>
</dbReference>
<evidence type="ECO:0000256" key="4">
    <source>
        <dbReference type="ARBA" id="ARBA00022741"/>
    </source>
</evidence>
<evidence type="ECO:0000313" key="12">
    <source>
        <dbReference type="Proteomes" id="UP001500751"/>
    </source>
</evidence>
<feature type="transmembrane region" description="Helical" evidence="9">
    <location>
        <begin position="463"/>
        <end position="483"/>
    </location>
</feature>
<evidence type="ECO:0000256" key="1">
    <source>
        <dbReference type="ARBA" id="ARBA00012513"/>
    </source>
</evidence>
<dbReference type="PANTHER" id="PTHR43289">
    <property type="entry name" value="MITOGEN-ACTIVATED PROTEIN KINASE KINASE KINASE 20-RELATED"/>
    <property type="match status" value="1"/>
</dbReference>
<dbReference type="PROSITE" id="PS00107">
    <property type="entry name" value="PROTEIN_KINASE_ATP"/>
    <property type="match status" value="1"/>
</dbReference>
<sequence length="674" mass="68195">MTADPDQGQPRAANDGEGLVAGRYRLLSELGGGAMGVVWRARDEVLGRDVAVKQLRPDTGMSGAQVRQSHLRARREGRIAARLQHPNAVTIFDVAEHEGRPYLIMEYVPSSTLADILGTGTVMAPDEVARIGAQLASALAAAHAVGIVHRDIKPGNVLMTADGTVKLTDFGISRATGDATVTATGEILGTPAYTAPEVAQGHDVDSPADVFSLGATLYAAVEGTPPFGDEVNAMAVLLRVVRNELRAPRRTGILTDTVLRMLSPEPVDRPTMRDVAQTLAALGTGPLPVAELSAPPGARDVTEALAFDAMPIPASAPDPAPDSAPQAASGAIPPAGAVPAGPGASATSAAPKPDPTITLGPQATPKAQPRSEESGPISTPAPTPNPTPAASPLSPIPSATPSATQRPAPSPAPSPSPTSAMPSASSTSAMSPVGDTGAISGGGGRDSWNTTDLAARDQSRKRLILAGGGVGAIVVVAAIIVAFSSGGGSESPSTQAAQSSTSPHASATPSKASSAPATRAQSTPAASSAAVPPPASTPGSASSSAPPSSTPSSPSTTPTTPATPTTSPTGDVATQLSTAITNYYSLIPGNLDQAWGYLTPDYQQNKARGLANYKSFWNGMQRVAISDVQAKAPDTVVATISYYPKSGQATEERTSFTLVQDGGVWKIARSSVLA</sequence>
<dbReference type="EMBL" id="BAAAQN010000020">
    <property type="protein sequence ID" value="GAA2033540.1"/>
    <property type="molecule type" value="Genomic_DNA"/>
</dbReference>
<dbReference type="RefSeq" id="WP_344666907.1">
    <property type="nucleotide sequence ID" value="NZ_BAAAQN010000020.1"/>
</dbReference>
<feature type="compositionally biased region" description="Low complexity" evidence="8">
    <location>
        <begin position="323"/>
        <end position="351"/>
    </location>
</feature>
<keyword evidence="12" id="KW-1185">Reference proteome</keyword>
<evidence type="ECO:0000256" key="7">
    <source>
        <dbReference type="PROSITE-ProRule" id="PRU10141"/>
    </source>
</evidence>
<dbReference type="InterPro" id="IPR011009">
    <property type="entry name" value="Kinase-like_dom_sf"/>
</dbReference>
<accession>A0ABP5FXF4</accession>
<feature type="compositionally biased region" description="Low complexity" evidence="8">
    <location>
        <begin position="490"/>
        <end position="530"/>
    </location>
</feature>
<keyword evidence="6 7" id="KW-0067">ATP-binding</keyword>
<dbReference type="CDD" id="cd14014">
    <property type="entry name" value="STKc_PknB_like"/>
    <property type="match status" value="1"/>
</dbReference>
<evidence type="ECO:0000256" key="9">
    <source>
        <dbReference type="SAM" id="Phobius"/>
    </source>
</evidence>
<reference evidence="12" key="1">
    <citation type="journal article" date="2019" name="Int. J. Syst. Evol. Microbiol.">
        <title>The Global Catalogue of Microorganisms (GCM) 10K type strain sequencing project: providing services to taxonomists for standard genome sequencing and annotation.</title>
        <authorList>
            <consortium name="The Broad Institute Genomics Platform"/>
            <consortium name="The Broad Institute Genome Sequencing Center for Infectious Disease"/>
            <person name="Wu L."/>
            <person name="Ma J."/>
        </authorList>
    </citation>
    <scope>NUCLEOTIDE SEQUENCE [LARGE SCALE GENOMIC DNA]</scope>
    <source>
        <strain evidence="12">JCM 16014</strain>
    </source>
</reference>